<accession>A0A251XE09</accession>
<dbReference type="Proteomes" id="UP000195062">
    <property type="component" value="Unassembled WGS sequence"/>
</dbReference>
<protein>
    <submittedName>
        <fullName evidence="1">Uncharacterized protein</fullName>
    </submittedName>
</protein>
<reference evidence="1 2" key="1">
    <citation type="submission" date="2016-08" db="EMBL/GenBank/DDBJ databases">
        <title>Genome sequence of Clavibacter michiganensis subsp. michiganensis strain CASJ007.</title>
        <authorList>
            <person name="Thapa S.P."/>
            <person name="Coaker G."/>
        </authorList>
    </citation>
    <scope>NUCLEOTIDE SEQUENCE [LARGE SCALE GENOMIC DNA]</scope>
    <source>
        <strain evidence="1">CASJ007</strain>
    </source>
</reference>
<evidence type="ECO:0000313" key="1">
    <source>
        <dbReference type="EMBL" id="OUE00078.1"/>
    </source>
</evidence>
<proteinExistence type="predicted"/>
<gene>
    <name evidence="1" type="ORF">CMMCAS07_20010</name>
</gene>
<dbReference type="AlphaFoldDB" id="A0A251XE09"/>
<evidence type="ECO:0000313" key="2">
    <source>
        <dbReference type="Proteomes" id="UP000195062"/>
    </source>
</evidence>
<organism evidence="1 2">
    <name type="scientific">Clavibacter michiganensis subsp. michiganensis</name>
    <dbReference type="NCBI Taxonomy" id="33013"/>
    <lineage>
        <taxon>Bacteria</taxon>
        <taxon>Bacillati</taxon>
        <taxon>Actinomycetota</taxon>
        <taxon>Actinomycetes</taxon>
        <taxon>Micrococcales</taxon>
        <taxon>Microbacteriaceae</taxon>
        <taxon>Clavibacter</taxon>
    </lineage>
</organism>
<sequence>MGATSVGDYRERFQGYRDALAELGVTADDEVLDDTVLGEGSGFGG</sequence>
<dbReference type="EMBL" id="MDHH01000009">
    <property type="protein sequence ID" value="OUE00078.1"/>
    <property type="molecule type" value="Genomic_DNA"/>
</dbReference>
<comment type="caution">
    <text evidence="1">The sequence shown here is derived from an EMBL/GenBank/DDBJ whole genome shotgun (WGS) entry which is preliminary data.</text>
</comment>
<keyword evidence="2" id="KW-1185">Reference proteome</keyword>
<name>A0A251XE09_CLAMM</name>